<dbReference type="Pfam" id="PF11268">
    <property type="entry name" value="DUF3071"/>
    <property type="match status" value="1"/>
</dbReference>
<proteinExistence type="predicted"/>
<reference evidence="4" key="1">
    <citation type="submission" date="2017-03" db="EMBL/GenBank/DDBJ databases">
        <authorList>
            <person name="Monnet C."/>
        </authorList>
    </citation>
    <scope>NUCLEOTIDE SEQUENCE [LARGE SCALE GENOMIC DNA]</scope>
    <source>
        <strain evidence="4">SJ5-8</strain>
    </source>
</reference>
<evidence type="ECO:0000259" key="2">
    <source>
        <dbReference type="Pfam" id="PF11268"/>
    </source>
</evidence>
<dbReference type="EMBL" id="FXZM01000010">
    <property type="protein sequence ID" value="SMY12588.1"/>
    <property type="molecule type" value="Genomic_DNA"/>
</dbReference>
<gene>
    <name evidence="3" type="ORF">BJEO58_02186</name>
</gene>
<dbReference type="InterPro" id="IPR047682">
    <property type="entry name" value="SepH-like"/>
</dbReference>
<accession>A0A2H1L6R7</accession>
<feature type="domain" description="DUF3071" evidence="2">
    <location>
        <begin position="1"/>
        <end position="168"/>
    </location>
</feature>
<sequence length="488" mass="51096">MTQLTLRGLTDDEDALVLVDPTGAEHRLPVDDAVIGAVRRARRAYASESPRGDALRPRAIQAMVRSGLTAEDIAAETGEDIEHIRRYERPVLDERRHTAQQAGRVLVYPDTDTGSPTPLAELALERLGLREVDPESMEWDAWKRQDGTWYVELSFVAGSRPRAAGWTYTRGSVVAQDDEARWLSDSGPTDSGPIPDFGSGSERRWSTSDPLPPASPRSGPSRDQQTETGRILESLRRRRGVAPAPADEPAPAPSPIRHAAPPPDGMPADDASPTAAPVGQDAPHVGSGGLRLVGDADDRTIDGAHSAPSRPDEAQDASIVALPSSDGDAGASSHDQHRDQHTEPIGTPRSGPPAPEAPPASGGSGHASPAGPSPAESSSPETVTGPGDDHPSLLDDPAVSGWEDSSAGASDDALSSASAKVFPGTVPSTADPVGSDDVPERGEESAAGYSAEDADAQDLTPPDAAKRRRGRASVPSWDEIMFGGRGKD</sequence>
<keyword evidence="4" id="KW-1185">Reference proteome</keyword>
<feature type="compositionally biased region" description="Low complexity" evidence="1">
    <location>
        <begin position="404"/>
        <end position="419"/>
    </location>
</feature>
<evidence type="ECO:0000256" key="1">
    <source>
        <dbReference type="SAM" id="MobiDB-lite"/>
    </source>
</evidence>
<protein>
    <recommendedName>
        <fullName evidence="2">DUF3071 domain-containing protein</fullName>
    </recommendedName>
</protein>
<evidence type="ECO:0000313" key="3">
    <source>
        <dbReference type="EMBL" id="SMY12588.1"/>
    </source>
</evidence>
<name>A0A2H1L6R7_9MICO</name>
<dbReference type="InterPro" id="IPR021421">
    <property type="entry name" value="DUF3071"/>
</dbReference>
<dbReference type="RefSeq" id="WP_101589517.1">
    <property type="nucleotide sequence ID" value="NZ_FXZM01000010.1"/>
</dbReference>
<evidence type="ECO:0000313" key="4">
    <source>
        <dbReference type="Proteomes" id="UP000234462"/>
    </source>
</evidence>
<feature type="compositionally biased region" description="Low complexity" evidence="1">
    <location>
        <begin position="366"/>
        <end position="381"/>
    </location>
</feature>
<dbReference type="OrthoDB" id="5180791at2"/>
<dbReference type="Proteomes" id="UP000234462">
    <property type="component" value="Unassembled WGS sequence"/>
</dbReference>
<feature type="compositionally biased region" description="Low complexity" evidence="1">
    <location>
        <begin position="324"/>
        <end position="333"/>
    </location>
</feature>
<feature type="compositionally biased region" description="Pro residues" evidence="1">
    <location>
        <begin position="246"/>
        <end position="265"/>
    </location>
</feature>
<dbReference type="NCBIfam" id="NF040712">
    <property type="entry name" value="SepH"/>
    <property type="match status" value="1"/>
</dbReference>
<feature type="region of interest" description="Disordered" evidence="1">
    <location>
        <begin position="180"/>
        <end position="488"/>
    </location>
</feature>
<dbReference type="AlphaFoldDB" id="A0A2H1L6R7"/>
<organism evidence="3 4">
    <name type="scientific">Brevibacterium jeotgali</name>
    <dbReference type="NCBI Taxonomy" id="1262550"/>
    <lineage>
        <taxon>Bacteria</taxon>
        <taxon>Bacillati</taxon>
        <taxon>Actinomycetota</taxon>
        <taxon>Actinomycetes</taxon>
        <taxon>Micrococcales</taxon>
        <taxon>Brevibacteriaceae</taxon>
        <taxon>Brevibacterium</taxon>
    </lineage>
</organism>